<dbReference type="EMBL" id="JBEXAC010000001">
    <property type="protein sequence ID" value="MET6997320.1"/>
    <property type="molecule type" value="Genomic_DNA"/>
</dbReference>
<evidence type="ECO:0000256" key="1">
    <source>
        <dbReference type="ARBA" id="ARBA00004370"/>
    </source>
</evidence>
<dbReference type="Gene3D" id="1.10.287.1260">
    <property type="match status" value="1"/>
</dbReference>
<dbReference type="PANTHER" id="PTHR30221:SF1">
    <property type="entry name" value="SMALL-CONDUCTANCE MECHANOSENSITIVE CHANNEL"/>
    <property type="match status" value="1"/>
</dbReference>
<dbReference type="Pfam" id="PF00924">
    <property type="entry name" value="MS_channel_2nd"/>
    <property type="match status" value="1"/>
</dbReference>
<evidence type="ECO:0000256" key="5">
    <source>
        <dbReference type="SAM" id="Phobius"/>
    </source>
</evidence>
<keyword evidence="4 5" id="KW-0472">Membrane</keyword>
<feature type="domain" description="Mechanosensitive ion channel MscS" evidence="6">
    <location>
        <begin position="141"/>
        <end position="208"/>
    </location>
</feature>
<feature type="transmembrane region" description="Helical" evidence="5">
    <location>
        <begin position="92"/>
        <end position="117"/>
    </location>
</feature>
<keyword evidence="2 5" id="KW-0812">Transmembrane</keyword>
<feature type="transmembrane region" description="Helical" evidence="5">
    <location>
        <begin position="123"/>
        <end position="143"/>
    </location>
</feature>
<evidence type="ECO:0000256" key="2">
    <source>
        <dbReference type="ARBA" id="ARBA00022692"/>
    </source>
</evidence>
<name>A0ABV2T2R3_9BACT</name>
<gene>
    <name evidence="7" type="ORF">ABR189_08055</name>
</gene>
<protein>
    <submittedName>
        <fullName evidence="7">Mechanosensitive ion channel domain-containing protein</fullName>
    </submittedName>
</protein>
<evidence type="ECO:0000256" key="4">
    <source>
        <dbReference type="ARBA" id="ARBA00023136"/>
    </source>
</evidence>
<dbReference type="InterPro" id="IPR023408">
    <property type="entry name" value="MscS_beta-dom_sf"/>
</dbReference>
<dbReference type="Proteomes" id="UP001549749">
    <property type="component" value="Unassembled WGS sequence"/>
</dbReference>
<accession>A0ABV2T2R3</accession>
<comment type="subcellular location">
    <subcellularLocation>
        <location evidence="1">Membrane</location>
    </subcellularLocation>
</comment>
<sequence>MKVHTMMMDLEAKRKNRKERVIFFIKLLIFLALLYFNHIQEPDLYVKYPTLDKLTNALALFLSANLLISLGWLIIISWYIRKNQLKTNVKDNFVLGINRIASVLNTVFFIVAIMLFFDIHPKQFLTSISIVAAAIALLFRDYITNMINGLIIMFSDQLSLGDHIVIGEHSGKIQDITLVNVVMLNDDDDVILIPNSSIFTSLIVNQSKQNIKKVTVEFELDHKHLLTLDVLEQRLQNVLSPYNNAITPGTFLLRTLEIKKDMARFKVQLLLSMQDKKTERAIRRMLYTEILAISKE</sequence>
<feature type="transmembrane region" description="Helical" evidence="5">
    <location>
        <begin position="58"/>
        <end position="80"/>
    </location>
</feature>
<reference evidence="7 8" key="1">
    <citation type="submission" date="2024-06" db="EMBL/GenBank/DDBJ databases">
        <title>Chitinophaga defluvii sp. nov., isolated from municipal sewage.</title>
        <authorList>
            <person name="Zhang L."/>
        </authorList>
    </citation>
    <scope>NUCLEOTIDE SEQUENCE [LARGE SCALE GENOMIC DNA]</scope>
    <source>
        <strain evidence="7 8">H8</strain>
    </source>
</reference>
<keyword evidence="3 5" id="KW-1133">Transmembrane helix</keyword>
<dbReference type="InterPro" id="IPR010920">
    <property type="entry name" value="LSM_dom_sf"/>
</dbReference>
<dbReference type="SUPFAM" id="SSF50182">
    <property type="entry name" value="Sm-like ribonucleoproteins"/>
    <property type="match status" value="1"/>
</dbReference>
<dbReference type="Gene3D" id="2.30.30.60">
    <property type="match status" value="1"/>
</dbReference>
<dbReference type="InterPro" id="IPR006685">
    <property type="entry name" value="MscS_channel_2nd"/>
</dbReference>
<feature type="transmembrane region" description="Helical" evidence="5">
    <location>
        <begin position="21"/>
        <end position="38"/>
    </location>
</feature>
<evidence type="ECO:0000313" key="7">
    <source>
        <dbReference type="EMBL" id="MET6997320.1"/>
    </source>
</evidence>
<dbReference type="RefSeq" id="WP_354659958.1">
    <property type="nucleotide sequence ID" value="NZ_JBEXAC010000001.1"/>
</dbReference>
<organism evidence="7 8">
    <name type="scientific">Chitinophaga defluvii</name>
    <dbReference type="NCBI Taxonomy" id="3163343"/>
    <lineage>
        <taxon>Bacteria</taxon>
        <taxon>Pseudomonadati</taxon>
        <taxon>Bacteroidota</taxon>
        <taxon>Chitinophagia</taxon>
        <taxon>Chitinophagales</taxon>
        <taxon>Chitinophagaceae</taxon>
        <taxon>Chitinophaga</taxon>
    </lineage>
</organism>
<evidence type="ECO:0000256" key="3">
    <source>
        <dbReference type="ARBA" id="ARBA00022989"/>
    </source>
</evidence>
<dbReference type="InterPro" id="IPR045275">
    <property type="entry name" value="MscS_archaea/bacteria_type"/>
</dbReference>
<dbReference type="PANTHER" id="PTHR30221">
    <property type="entry name" value="SMALL-CONDUCTANCE MECHANOSENSITIVE CHANNEL"/>
    <property type="match status" value="1"/>
</dbReference>
<evidence type="ECO:0000259" key="6">
    <source>
        <dbReference type="Pfam" id="PF00924"/>
    </source>
</evidence>
<evidence type="ECO:0000313" key="8">
    <source>
        <dbReference type="Proteomes" id="UP001549749"/>
    </source>
</evidence>
<keyword evidence="8" id="KW-1185">Reference proteome</keyword>
<comment type="caution">
    <text evidence="7">The sequence shown here is derived from an EMBL/GenBank/DDBJ whole genome shotgun (WGS) entry which is preliminary data.</text>
</comment>
<proteinExistence type="predicted"/>